<proteinExistence type="predicted"/>
<dbReference type="EMBL" id="BMHA01000014">
    <property type="protein sequence ID" value="GGI09110.1"/>
    <property type="molecule type" value="Genomic_DNA"/>
</dbReference>
<sequence length="144" mass="15801">MPELPMADRHETVLPQAPEEARQALANALAADLDTRLLAVSAVVADHPTFLEGWAQLAALGREPIERYAYARVGYHRGLDALRAAGWGGRGFVRWSESTNRSFLSCLVRLRAAAAEIGEQPEVERIGGFLHELDPDWDDANLVA</sequence>
<evidence type="ECO:0000313" key="1">
    <source>
        <dbReference type="EMBL" id="GGI09110.1"/>
    </source>
</evidence>
<dbReference type="InterPro" id="IPR014487">
    <property type="entry name" value="DUF3151"/>
</dbReference>
<reference evidence="1" key="2">
    <citation type="submission" date="2020-09" db="EMBL/GenBank/DDBJ databases">
        <authorList>
            <person name="Sun Q."/>
            <person name="Zhou Y."/>
        </authorList>
    </citation>
    <scope>NUCLEOTIDE SEQUENCE</scope>
    <source>
        <strain evidence="1">CGMCC 1.14988</strain>
    </source>
</reference>
<organism evidence="1 2">
    <name type="scientific">Egicoccus halophilus</name>
    <dbReference type="NCBI Taxonomy" id="1670830"/>
    <lineage>
        <taxon>Bacteria</taxon>
        <taxon>Bacillati</taxon>
        <taxon>Actinomycetota</taxon>
        <taxon>Nitriliruptoria</taxon>
        <taxon>Egicoccales</taxon>
        <taxon>Egicoccaceae</taxon>
        <taxon>Egicoccus</taxon>
    </lineage>
</organism>
<accession>A0A8J3AD01</accession>
<protein>
    <recommendedName>
        <fullName evidence="3">DUF3151 domain-containing protein</fullName>
    </recommendedName>
</protein>
<keyword evidence="2" id="KW-1185">Reference proteome</keyword>
<dbReference type="Proteomes" id="UP000650511">
    <property type="component" value="Unassembled WGS sequence"/>
</dbReference>
<evidence type="ECO:0000313" key="2">
    <source>
        <dbReference type="Proteomes" id="UP000650511"/>
    </source>
</evidence>
<name>A0A8J3AD01_9ACTN</name>
<gene>
    <name evidence="1" type="ORF">GCM10011354_32450</name>
</gene>
<dbReference type="RefSeq" id="WP_229730682.1">
    <property type="nucleotide sequence ID" value="NZ_BMHA01000014.1"/>
</dbReference>
<evidence type="ECO:0008006" key="3">
    <source>
        <dbReference type="Google" id="ProtNLM"/>
    </source>
</evidence>
<dbReference type="AlphaFoldDB" id="A0A8J3AD01"/>
<reference evidence="1" key="1">
    <citation type="journal article" date="2014" name="Int. J. Syst. Evol. Microbiol.">
        <title>Complete genome sequence of Corynebacterium casei LMG S-19264T (=DSM 44701T), isolated from a smear-ripened cheese.</title>
        <authorList>
            <consortium name="US DOE Joint Genome Institute (JGI-PGF)"/>
            <person name="Walter F."/>
            <person name="Albersmeier A."/>
            <person name="Kalinowski J."/>
            <person name="Ruckert C."/>
        </authorList>
    </citation>
    <scope>NUCLEOTIDE SEQUENCE</scope>
    <source>
        <strain evidence="1">CGMCC 1.14988</strain>
    </source>
</reference>
<dbReference type="Pfam" id="PF11349">
    <property type="entry name" value="DUF3151"/>
    <property type="match status" value="1"/>
</dbReference>
<comment type="caution">
    <text evidence="1">The sequence shown here is derived from an EMBL/GenBank/DDBJ whole genome shotgun (WGS) entry which is preliminary data.</text>
</comment>